<dbReference type="CDD" id="cd00090">
    <property type="entry name" value="HTH_ARSR"/>
    <property type="match status" value="1"/>
</dbReference>
<dbReference type="OrthoDB" id="3399802at2"/>
<reference evidence="3 4" key="1">
    <citation type="submission" date="2015-01" db="EMBL/GenBank/DDBJ databases">
        <title>Draft genome of the acidophilic iron oxidizer Ferrimicrobium acidiphilum strain T23.</title>
        <authorList>
            <person name="Poehlein A."/>
            <person name="Eisen S."/>
            <person name="Schloemann M."/>
            <person name="Johnson B.D."/>
            <person name="Daniel R."/>
            <person name="Muehling M."/>
        </authorList>
    </citation>
    <scope>NUCLEOTIDE SEQUENCE [LARGE SCALE GENOMIC DNA]</scope>
    <source>
        <strain evidence="3 4">T23</strain>
    </source>
</reference>
<dbReference type="SMART" id="SM00418">
    <property type="entry name" value="HTH_ARSR"/>
    <property type="match status" value="1"/>
</dbReference>
<evidence type="ECO:0000313" key="3">
    <source>
        <dbReference type="EMBL" id="KJE76371.1"/>
    </source>
</evidence>
<dbReference type="InterPro" id="IPR001845">
    <property type="entry name" value="HTH_ArsR_DNA-bd_dom"/>
</dbReference>
<comment type="caution">
    <text evidence="3">The sequence shown here is derived from an EMBL/GenBank/DDBJ whole genome shotgun (WGS) entry which is preliminary data.</text>
</comment>
<keyword evidence="4" id="KW-1185">Reference proteome</keyword>
<accession>A0A0D8FTC8</accession>
<dbReference type="GeneID" id="78372993"/>
<sequence>MEKTAESMNLPSRSSASTVVTANELAPRELASSRNRRSGYDDPKSMTSAGSFTGAVQALSKALGDPTRREIYLYVREHGSVTAQEIGRQFQLHPNVARHHLDRLAASGYVEASLDRSNPSQVGRPSKHYRSSGVPLLVDGIGEQATLLGRLLARALEMLDHETAAQLAYEVGLDYGHEIGRQMNGQEATKSIAASLKLVADALTRSGFSSSEDSRNKALSLKNMSCPFGALVADHPVLCVTESGIIEGLLESLAVNGDLARAEPVRGGIKGCEVRIHSATETVVKLRPRSPLPLE</sequence>
<dbReference type="GO" id="GO:0003700">
    <property type="term" value="F:DNA-binding transcription factor activity"/>
    <property type="evidence" value="ECO:0007669"/>
    <property type="project" value="InterPro"/>
</dbReference>
<dbReference type="InterPro" id="IPR011991">
    <property type="entry name" value="ArsR-like_HTH"/>
</dbReference>
<name>A0A0D8FTC8_9ACTN</name>
<evidence type="ECO:0000256" key="1">
    <source>
        <dbReference type="SAM" id="MobiDB-lite"/>
    </source>
</evidence>
<dbReference type="SUPFAM" id="SSF46785">
    <property type="entry name" value="Winged helix' DNA-binding domain"/>
    <property type="match status" value="1"/>
</dbReference>
<dbReference type="InterPro" id="IPR036390">
    <property type="entry name" value="WH_DNA-bd_sf"/>
</dbReference>
<dbReference type="Gene3D" id="1.10.10.10">
    <property type="entry name" value="Winged helix-like DNA-binding domain superfamily/Winged helix DNA-binding domain"/>
    <property type="match status" value="1"/>
</dbReference>
<evidence type="ECO:0000313" key="4">
    <source>
        <dbReference type="Proteomes" id="UP000032336"/>
    </source>
</evidence>
<dbReference type="Proteomes" id="UP000032336">
    <property type="component" value="Unassembled WGS sequence"/>
</dbReference>
<proteinExistence type="predicted"/>
<evidence type="ECO:0000259" key="2">
    <source>
        <dbReference type="SMART" id="SM00418"/>
    </source>
</evidence>
<organism evidence="3 4">
    <name type="scientific">Ferrimicrobium acidiphilum DSM 19497</name>
    <dbReference type="NCBI Taxonomy" id="1121877"/>
    <lineage>
        <taxon>Bacteria</taxon>
        <taxon>Bacillati</taxon>
        <taxon>Actinomycetota</taxon>
        <taxon>Acidimicrobiia</taxon>
        <taxon>Acidimicrobiales</taxon>
        <taxon>Acidimicrobiaceae</taxon>
        <taxon>Ferrimicrobium</taxon>
    </lineage>
</organism>
<dbReference type="EMBL" id="JXUW01000017">
    <property type="protein sequence ID" value="KJE76371.1"/>
    <property type="molecule type" value="Genomic_DNA"/>
</dbReference>
<dbReference type="eggNOG" id="COG2345">
    <property type="taxonomic scope" value="Bacteria"/>
</dbReference>
<dbReference type="InterPro" id="IPR041359">
    <property type="entry name" value="MetOD1"/>
</dbReference>
<gene>
    <name evidence="3" type="ORF">FEAC_18550</name>
</gene>
<dbReference type="InterPro" id="IPR036388">
    <property type="entry name" value="WH-like_DNA-bd_sf"/>
</dbReference>
<feature type="region of interest" description="Disordered" evidence="1">
    <location>
        <begin position="1"/>
        <end position="50"/>
    </location>
</feature>
<feature type="domain" description="HTH arsR-type" evidence="2">
    <location>
        <begin position="58"/>
        <end position="143"/>
    </location>
</feature>
<dbReference type="AlphaFoldDB" id="A0A0D8FTC8"/>
<feature type="compositionally biased region" description="Polar residues" evidence="1">
    <location>
        <begin position="1"/>
        <end position="21"/>
    </location>
</feature>
<dbReference type="Pfam" id="PF18546">
    <property type="entry name" value="MetOD1"/>
    <property type="match status" value="1"/>
</dbReference>
<dbReference type="STRING" id="1121877.FEAC_18550"/>
<dbReference type="RefSeq" id="WP_035389834.1">
    <property type="nucleotide sequence ID" value="NZ_JQKF01000016.1"/>
</dbReference>
<dbReference type="Pfam" id="PF12840">
    <property type="entry name" value="HTH_20"/>
    <property type="match status" value="1"/>
</dbReference>
<protein>
    <submittedName>
        <fullName evidence="3">Helix-turn-helix domain protein</fullName>
    </submittedName>
</protein>